<feature type="region of interest" description="Disordered" evidence="1">
    <location>
        <begin position="1"/>
        <end position="21"/>
    </location>
</feature>
<evidence type="ECO:0000313" key="3">
    <source>
        <dbReference type="Proteomes" id="UP000013827"/>
    </source>
</evidence>
<evidence type="ECO:0000256" key="1">
    <source>
        <dbReference type="SAM" id="MobiDB-lite"/>
    </source>
</evidence>
<organism evidence="2 3">
    <name type="scientific">Emiliania huxleyi (strain CCMP1516)</name>
    <dbReference type="NCBI Taxonomy" id="280463"/>
    <lineage>
        <taxon>Eukaryota</taxon>
        <taxon>Haptista</taxon>
        <taxon>Haptophyta</taxon>
        <taxon>Prymnesiophyceae</taxon>
        <taxon>Isochrysidales</taxon>
        <taxon>Noelaerhabdaceae</taxon>
        <taxon>Emiliania</taxon>
    </lineage>
</organism>
<evidence type="ECO:0000313" key="2">
    <source>
        <dbReference type="EnsemblProtists" id="EOD09674"/>
    </source>
</evidence>
<sequence>MRRLAARDERRAAPSARRAVAPPLAEPRHAIAIGLATDACWRGRRALCATHCASVPGGGITSAAGLPGWSSSLCCHQSKRCRRRSEPRTAAARQTGRRVSPPRLSSFRERAGA</sequence>
<dbReference type="EnsemblProtists" id="EOD09674">
    <property type="protein sequence ID" value="EOD09674"/>
    <property type="gene ID" value="EMIHUDRAFT_446279"/>
</dbReference>
<reference evidence="2" key="2">
    <citation type="submission" date="2024-10" db="UniProtKB">
        <authorList>
            <consortium name="EnsemblProtists"/>
        </authorList>
    </citation>
    <scope>IDENTIFICATION</scope>
</reference>
<protein>
    <submittedName>
        <fullName evidence="2">Uncharacterized protein</fullName>
    </submittedName>
</protein>
<feature type="compositionally biased region" description="Basic and acidic residues" evidence="1">
    <location>
        <begin position="1"/>
        <end position="12"/>
    </location>
</feature>
<reference evidence="3" key="1">
    <citation type="journal article" date="2013" name="Nature">
        <title>Pan genome of the phytoplankton Emiliania underpins its global distribution.</title>
        <authorList>
            <person name="Read B.A."/>
            <person name="Kegel J."/>
            <person name="Klute M.J."/>
            <person name="Kuo A."/>
            <person name="Lefebvre S.C."/>
            <person name="Maumus F."/>
            <person name="Mayer C."/>
            <person name="Miller J."/>
            <person name="Monier A."/>
            <person name="Salamov A."/>
            <person name="Young J."/>
            <person name="Aguilar M."/>
            <person name="Claverie J.M."/>
            <person name="Frickenhaus S."/>
            <person name="Gonzalez K."/>
            <person name="Herman E.K."/>
            <person name="Lin Y.C."/>
            <person name="Napier J."/>
            <person name="Ogata H."/>
            <person name="Sarno A.F."/>
            <person name="Shmutz J."/>
            <person name="Schroeder D."/>
            <person name="de Vargas C."/>
            <person name="Verret F."/>
            <person name="von Dassow P."/>
            <person name="Valentin K."/>
            <person name="Van de Peer Y."/>
            <person name="Wheeler G."/>
            <person name="Dacks J.B."/>
            <person name="Delwiche C.F."/>
            <person name="Dyhrman S.T."/>
            <person name="Glockner G."/>
            <person name="John U."/>
            <person name="Richards T."/>
            <person name="Worden A.Z."/>
            <person name="Zhang X."/>
            <person name="Grigoriev I.V."/>
            <person name="Allen A.E."/>
            <person name="Bidle K."/>
            <person name="Borodovsky M."/>
            <person name="Bowler C."/>
            <person name="Brownlee C."/>
            <person name="Cock J.M."/>
            <person name="Elias M."/>
            <person name="Gladyshev V.N."/>
            <person name="Groth M."/>
            <person name="Guda C."/>
            <person name="Hadaegh A."/>
            <person name="Iglesias-Rodriguez M.D."/>
            <person name="Jenkins J."/>
            <person name="Jones B.M."/>
            <person name="Lawson T."/>
            <person name="Leese F."/>
            <person name="Lindquist E."/>
            <person name="Lobanov A."/>
            <person name="Lomsadze A."/>
            <person name="Malik S.B."/>
            <person name="Marsh M.E."/>
            <person name="Mackinder L."/>
            <person name="Mock T."/>
            <person name="Mueller-Roeber B."/>
            <person name="Pagarete A."/>
            <person name="Parker M."/>
            <person name="Probert I."/>
            <person name="Quesneville H."/>
            <person name="Raines C."/>
            <person name="Rensing S.A."/>
            <person name="Riano-Pachon D.M."/>
            <person name="Richier S."/>
            <person name="Rokitta S."/>
            <person name="Shiraiwa Y."/>
            <person name="Soanes D.M."/>
            <person name="van der Giezen M."/>
            <person name="Wahlund T.M."/>
            <person name="Williams B."/>
            <person name="Wilson W."/>
            <person name="Wolfe G."/>
            <person name="Wurch L.L."/>
        </authorList>
    </citation>
    <scope>NUCLEOTIDE SEQUENCE</scope>
</reference>
<dbReference type="Proteomes" id="UP000013827">
    <property type="component" value="Unassembled WGS sequence"/>
</dbReference>
<proteinExistence type="predicted"/>
<feature type="region of interest" description="Disordered" evidence="1">
    <location>
        <begin position="84"/>
        <end position="113"/>
    </location>
</feature>
<dbReference type="PaxDb" id="2903-EOD09674"/>
<dbReference type="GeneID" id="17255827"/>
<dbReference type="KEGG" id="ehx:EMIHUDRAFT_446279"/>
<keyword evidence="3" id="KW-1185">Reference proteome</keyword>
<dbReference type="RefSeq" id="XP_005762103.1">
    <property type="nucleotide sequence ID" value="XM_005762046.1"/>
</dbReference>
<dbReference type="AlphaFoldDB" id="A0A0D3IEI9"/>
<dbReference type="HOGENOM" id="CLU_2138216_0_0_1"/>
<accession>A0A0D3IEI9</accession>
<name>A0A0D3IEI9_EMIH1</name>